<dbReference type="Proteomes" id="UP000693941">
    <property type="component" value="Plasmid pBEU9E1"/>
</dbReference>
<geneLocation type="plasmid" evidence="1 3">
    <name>pBEU9E1</name>
</geneLocation>
<dbReference type="AlphaFoldDB" id="A0A8F5GUT5"/>
<organism evidence="1 3">
    <name type="scientific">Saccharolobus shibatae</name>
    <dbReference type="NCBI Taxonomy" id="2286"/>
    <lineage>
        <taxon>Archaea</taxon>
        <taxon>Thermoproteota</taxon>
        <taxon>Thermoprotei</taxon>
        <taxon>Sulfolobales</taxon>
        <taxon>Sulfolobaceae</taxon>
        <taxon>Saccharolobus</taxon>
    </lineage>
</organism>
<evidence type="ECO:0000313" key="1">
    <source>
        <dbReference type="EMBL" id="QXJ30314.1"/>
    </source>
</evidence>
<protein>
    <submittedName>
        <fullName evidence="1">Zinc finger protein</fullName>
    </submittedName>
</protein>
<sequence length="81" mass="9432">MSDVPDWVESIIKETTCEYCGAEIVYARTRKGAGVFDKDSWRPHRLSCPYAHKWTRYSESKKKEARQMTLEDFGIIKGDDI</sequence>
<evidence type="ECO:0000313" key="3">
    <source>
        <dbReference type="Proteomes" id="UP000693941"/>
    </source>
</evidence>
<gene>
    <name evidence="2" type="ORF">J5U21_00056</name>
    <name evidence="1" type="ORF">J5U21_p0056</name>
</gene>
<dbReference type="GeneID" id="65558620"/>
<dbReference type="EMBL" id="CP077715">
    <property type="protein sequence ID" value="QXJ30416.1"/>
    <property type="molecule type" value="Genomic_DNA"/>
</dbReference>
<evidence type="ECO:0000313" key="2">
    <source>
        <dbReference type="EMBL" id="QXJ30416.1"/>
    </source>
</evidence>
<accession>A0A8F5GUT5</accession>
<name>A0A8F5GUT5_9CREN</name>
<dbReference type="RefSeq" id="WP_218260353.1">
    <property type="nucleotide sequence ID" value="NZ_CP077714.1"/>
</dbReference>
<keyword evidence="1" id="KW-0614">Plasmid</keyword>
<dbReference type="Proteomes" id="UP000693941">
    <property type="component" value="Chromosome"/>
</dbReference>
<dbReference type="EMBL" id="CP077714">
    <property type="protein sequence ID" value="QXJ30314.1"/>
    <property type="molecule type" value="Genomic_DNA"/>
</dbReference>
<proteinExistence type="predicted"/>
<reference evidence="1" key="1">
    <citation type="journal article" date="2021" name="Environ. Microbiol.">
        <title>New insights into the diversity and evolution of the archaeal mobilome from three complete genomes of Saccharolobus shibatae.</title>
        <authorList>
            <person name="Medvedeva S."/>
            <person name="Brandt D."/>
            <person name="Cvirkaite-Krupovic V."/>
            <person name="Liu Y."/>
            <person name="Severinov K."/>
            <person name="Ishino S."/>
            <person name="Ishino Y."/>
            <person name="Prangishvili D."/>
            <person name="Kalinowski J."/>
            <person name="Krupovic M."/>
        </authorList>
    </citation>
    <scope>NUCLEOTIDE SEQUENCE</scope>
    <source>
        <strain evidence="2">BEU9</strain>
        <plasmid evidence="1">pBEU9E1</plasmid>
    </source>
</reference>